<keyword evidence="4" id="KW-1185">Reference proteome</keyword>
<evidence type="ECO:0000256" key="1">
    <source>
        <dbReference type="SAM" id="SignalP"/>
    </source>
</evidence>
<feature type="domain" description="SH3b" evidence="2">
    <location>
        <begin position="50"/>
        <end position="104"/>
    </location>
</feature>
<keyword evidence="1" id="KW-0732">Signal</keyword>
<dbReference type="OrthoDB" id="8420208at2"/>
<evidence type="ECO:0000313" key="4">
    <source>
        <dbReference type="Proteomes" id="UP000078389"/>
    </source>
</evidence>
<reference evidence="3 4" key="1">
    <citation type="submission" date="2016-03" db="EMBL/GenBank/DDBJ databases">
        <title>Genome sequencing of Devosia sp. S37.</title>
        <authorList>
            <person name="Mohd Nor M."/>
        </authorList>
    </citation>
    <scope>NUCLEOTIDE SEQUENCE [LARGE SCALE GENOMIC DNA]</scope>
    <source>
        <strain evidence="3 4">S37</strain>
    </source>
</reference>
<accession>A0A178HXE6</accession>
<evidence type="ECO:0000259" key="2">
    <source>
        <dbReference type="Pfam" id="PF08239"/>
    </source>
</evidence>
<dbReference type="Gene3D" id="2.30.30.40">
    <property type="entry name" value="SH3 Domains"/>
    <property type="match status" value="1"/>
</dbReference>
<feature type="signal peptide" evidence="1">
    <location>
        <begin position="1"/>
        <end position="31"/>
    </location>
</feature>
<feature type="chain" id="PRO_5008088311" description="SH3b domain-containing protein" evidence="1">
    <location>
        <begin position="32"/>
        <end position="112"/>
    </location>
</feature>
<organism evidence="3 4">
    <name type="scientific">Devosia elaeis</name>
    <dbReference type="NCBI Taxonomy" id="1770058"/>
    <lineage>
        <taxon>Bacteria</taxon>
        <taxon>Pseudomonadati</taxon>
        <taxon>Pseudomonadota</taxon>
        <taxon>Alphaproteobacteria</taxon>
        <taxon>Hyphomicrobiales</taxon>
        <taxon>Devosiaceae</taxon>
        <taxon>Devosia</taxon>
    </lineage>
</organism>
<dbReference type="RefSeq" id="WP_067456905.1">
    <property type="nucleotide sequence ID" value="NZ_LVVY01000091.1"/>
</dbReference>
<dbReference type="InterPro" id="IPR003646">
    <property type="entry name" value="SH3-like_bac-type"/>
</dbReference>
<evidence type="ECO:0000313" key="3">
    <source>
        <dbReference type="EMBL" id="OAM76686.1"/>
    </source>
</evidence>
<dbReference type="EMBL" id="LVVY01000091">
    <property type="protein sequence ID" value="OAM76686.1"/>
    <property type="molecule type" value="Genomic_DNA"/>
</dbReference>
<dbReference type="Pfam" id="PF08239">
    <property type="entry name" value="SH3_3"/>
    <property type="match status" value="1"/>
</dbReference>
<protein>
    <recommendedName>
        <fullName evidence="2">SH3b domain-containing protein</fullName>
    </recommendedName>
</protein>
<name>A0A178HXE6_9HYPH</name>
<gene>
    <name evidence="3" type="ORF">A3840_12100</name>
</gene>
<dbReference type="Proteomes" id="UP000078389">
    <property type="component" value="Unassembled WGS sequence"/>
</dbReference>
<sequence>MNKAQEKVLVATLCGLVLTAAAAFAVQPAMAAGYPVDNLARVSGVAHWDQLNVRKWPASYSQQVGAFAPGVHVWVERCIEVKNSSDWCLVDRNNTKGWVNSRFLTPVHDWDI</sequence>
<dbReference type="AlphaFoldDB" id="A0A178HXE6"/>
<comment type="caution">
    <text evidence="3">The sequence shown here is derived from an EMBL/GenBank/DDBJ whole genome shotgun (WGS) entry which is preliminary data.</text>
</comment>
<proteinExistence type="predicted"/>